<name>A0ABR2ZXT2_9AGAR</name>
<gene>
    <name evidence="2" type="ORF">AAF712_007382</name>
</gene>
<sequence length="567" mass="61478">MRTSRLAVLLSACVGFTVVSAQDKWCNKNYMKDSPIEPPGGQFPIPSPSEEPLLALRCGQAVRPYLPEDIEQTEDPTFVSILVDTPVLFSQVTGAAPIALSEDSNLPELSIAVTLDGKDLTTGTVPLNVTKHALSFSLSSTSPRTEAYNLTCTATTADGQTFSSTSPFTFLPEKPADIGSVTKMDMRTGALLARPATGNEGPYERIFPIGFYTQFDSFLAKNLSAIEVLKDQGFNIIHPIPSFANTTALEMVLDEMQRVGLYLMYDMRGTYMNDSSVTEQVNLIKSRPNLLLWYTADEPDGTSDPLDATSHSKNLINTLDGGDGAGGSGYHPVSLVLNCENYEFTAYSNGADILLQDTYTVGNNLTHSTEWDTVCTEDYGDCGCDNCKLGFEDIVVRMEEFKERIFANGWEFEKVVWAVPQAFGNESYWKRFPTGKEFVVQSILGINHGGLAIVPWDDPTPADIKSSASDLALAIPRMTTFILDPAVAFTNAKETPEGIDVGIWTVGVETLVVATNIRYQSQTLDLTTLALGDIKAVSSILDSGASLSGDTVVQFSEVGSGAFVVEH</sequence>
<comment type="caution">
    <text evidence="2">The sequence shown here is derived from an EMBL/GenBank/DDBJ whole genome shotgun (WGS) entry which is preliminary data.</text>
</comment>
<dbReference type="EMBL" id="JBBXMP010000045">
    <property type="protein sequence ID" value="KAL0065604.1"/>
    <property type="molecule type" value="Genomic_DNA"/>
</dbReference>
<reference evidence="2 3" key="1">
    <citation type="submission" date="2024-05" db="EMBL/GenBank/DDBJ databases">
        <title>A draft genome resource for the thread blight pathogen Marasmius tenuissimus strain MS-2.</title>
        <authorList>
            <person name="Yulfo-Soto G.E."/>
            <person name="Baruah I.K."/>
            <person name="Amoako-Attah I."/>
            <person name="Bukari Y."/>
            <person name="Meinhardt L.W."/>
            <person name="Bailey B.A."/>
            <person name="Cohen S.P."/>
        </authorList>
    </citation>
    <scope>NUCLEOTIDE SEQUENCE [LARGE SCALE GENOMIC DNA]</scope>
    <source>
        <strain evidence="2 3">MS-2</strain>
    </source>
</reference>
<evidence type="ECO:0000313" key="3">
    <source>
        <dbReference type="Proteomes" id="UP001437256"/>
    </source>
</evidence>
<dbReference type="Proteomes" id="UP001437256">
    <property type="component" value="Unassembled WGS sequence"/>
</dbReference>
<keyword evidence="1" id="KW-0732">Signal</keyword>
<evidence type="ECO:0000313" key="2">
    <source>
        <dbReference type="EMBL" id="KAL0065604.1"/>
    </source>
</evidence>
<organism evidence="2 3">
    <name type="scientific">Marasmius tenuissimus</name>
    <dbReference type="NCBI Taxonomy" id="585030"/>
    <lineage>
        <taxon>Eukaryota</taxon>
        <taxon>Fungi</taxon>
        <taxon>Dikarya</taxon>
        <taxon>Basidiomycota</taxon>
        <taxon>Agaricomycotina</taxon>
        <taxon>Agaricomycetes</taxon>
        <taxon>Agaricomycetidae</taxon>
        <taxon>Agaricales</taxon>
        <taxon>Marasmiineae</taxon>
        <taxon>Marasmiaceae</taxon>
        <taxon>Marasmius</taxon>
    </lineage>
</organism>
<evidence type="ECO:0000256" key="1">
    <source>
        <dbReference type="SAM" id="SignalP"/>
    </source>
</evidence>
<accession>A0ABR2ZXT2</accession>
<proteinExistence type="predicted"/>
<feature type="chain" id="PRO_5047247249" description="Glycoside hydrolase family 71 protein" evidence="1">
    <location>
        <begin position="22"/>
        <end position="567"/>
    </location>
</feature>
<keyword evidence="3" id="KW-1185">Reference proteome</keyword>
<evidence type="ECO:0008006" key="4">
    <source>
        <dbReference type="Google" id="ProtNLM"/>
    </source>
</evidence>
<protein>
    <recommendedName>
        <fullName evidence="4">Glycoside hydrolase family 71 protein</fullName>
    </recommendedName>
</protein>
<feature type="signal peptide" evidence="1">
    <location>
        <begin position="1"/>
        <end position="21"/>
    </location>
</feature>